<dbReference type="EMBL" id="JAEUBF010001187">
    <property type="protein sequence ID" value="KAH3672162.1"/>
    <property type="molecule type" value="Genomic_DNA"/>
</dbReference>
<evidence type="ECO:0000313" key="3">
    <source>
        <dbReference type="Proteomes" id="UP000769528"/>
    </source>
</evidence>
<name>A0A9P8PIZ5_9ASCO</name>
<organism evidence="2 3">
    <name type="scientific">Wickerhamomyces mucosus</name>
    <dbReference type="NCBI Taxonomy" id="1378264"/>
    <lineage>
        <taxon>Eukaryota</taxon>
        <taxon>Fungi</taxon>
        <taxon>Dikarya</taxon>
        <taxon>Ascomycota</taxon>
        <taxon>Saccharomycotina</taxon>
        <taxon>Saccharomycetes</taxon>
        <taxon>Phaffomycetales</taxon>
        <taxon>Wickerhamomycetaceae</taxon>
        <taxon>Wickerhamomyces</taxon>
    </lineage>
</organism>
<accession>A0A9P8PIZ5</accession>
<feature type="compositionally biased region" description="Acidic residues" evidence="1">
    <location>
        <begin position="34"/>
        <end position="54"/>
    </location>
</feature>
<comment type="caution">
    <text evidence="2">The sequence shown here is derived from an EMBL/GenBank/DDBJ whole genome shotgun (WGS) entry which is preliminary data.</text>
</comment>
<gene>
    <name evidence="2" type="ORF">WICMUC_004436</name>
</gene>
<dbReference type="Proteomes" id="UP000769528">
    <property type="component" value="Unassembled WGS sequence"/>
</dbReference>
<dbReference type="AlphaFoldDB" id="A0A9P8PIZ5"/>
<protein>
    <submittedName>
        <fullName evidence="2">Uncharacterized protein</fullName>
    </submittedName>
</protein>
<reference evidence="2" key="1">
    <citation type="journal article" date="2021" name="Open Biol.">
        <title>Shared evolutionary footprints suggest mitochondrial oxidative damage underlies multiple complex I losses in fungi.</title>
        <authorList>
            <person name="Schikora-Tamarit M.A."/>
            <person name="Marcet-Houben M."/>
            <person name="Nosek J."/>
            <person name="Gabaldon T."/>
        </authorList>
    </citation>
    <scope>NUCLEOTIDE SEQUENCE</scope>
    <source>
        <strain evidence="2">CBS6341</strain>
    </source>
</reference>
<proteinExistence type="predicted"/>
<keyword evidence="3" id="KW-1185">Reference proteome</keyword>
<sequence length="72" mass="8163">SEFDRFLVASDDEENAPSFLDADNLDDNINYNEVTDEEPSEQSQESEAEEEDDAGYSSDEPVTKKAKKEKKK</sequence>
<reference evidence="2" key="2">
    <citation type="submission" date="2021-01" db="EMBL/GenBank/DDBJ databases">
        <authorList>
            <person name="Schikora-Tamarit M.A."/>
        </authorList>
    </citation>
    <scope>NUCLEOTIDE SEQUENCE</scope>
    <source>
        <strain evidence="2">CBS6341</strain>
    </source>
</reference>
<dbReference type="OrthoDB" id="3364872at2759"/>
<evidence type="ECO:0000256" key="1">
    <source>
        <dbReference type="SAM" id="MobiDB-lite"/>
    </source>
</evidence>
<feature type="non-terminal residue" evidence="2">
    <location>
        <position position="72"/>
    </location>
</feature>
<feature type="region of interest" description="Disordered" evidence="1">
    <location>
        <begin position="1"/>
        <end position="72"/>
    </location>
</feature>
<evidence type="ECO:0000313" key="2">
    <source>
        <dbReference type="EMBL" id="KAH3672162.1"/>
    </source>
</evidence>
<feature type="non-terminal residue" evidence="2">
    <location>
        <position position="1"/>
    </location>
</feature>